<reference evidence="2 3" key="1">
    <citation type="submission" date="2017-06" db="EMBL/GenBank/DDBJ databases">
        <authorList>
            <consortium name="Pathogen Informatics"/>
        </authorList>
    </citation>
    <scope>NUCLEOTIDE SEQUENCE [LARGE SCALE GENOMIC DNA]</scope>
    <source>
        <strain evidence="2 3">NCTC11865</strain>
    </source>
</reference>
<keyword evidence="1" id="KW-0812">Transmembrane</keyword>
<keyword evidence="1" id="KW-1133">Transmembrane helix</keyword>
<accession>A0A239WCE2</accession>
<sequence>MMNSDRPTGDYSALSSGLVVLLLVLIIIMAATGTSFATAPGGSVLHTTIFAVVAAVACILGLIASVRGPGSRASRMVHGIGCVVLAGGVVSFLAFTDPTTINVFGLCAVIVGFIAMLVGTAMIHSTRR</sequence>
<feature type="transmembrane region" description="Helical" evidence="1">
    <location>
        <begin position="101"/>
        <end position="123"/>
    </location>
</feature>
<name>A0A239WCE2_9ACTN</name>
<protein>
    <submittedName>
        <fullName evidence="2">Uncharacterized protein</fullName>
    </submittedName>
</protein>
<evidence type="ECO:0000313" key="3">
    <source>
        <dbReference type="Proteomes" id="UP000215332"/>
    </source>
</evidence>
<organism evidence="2 3">
    <name type="scientific">Cutibacterium granulosum</name>
    <dbReference type="NCBI Taxonomy" id="33011"/>
    <lineage>
        <taxon>Bacteria</taxon>
        <taxon>Bacillati</taxon>
        <taxon>Actinomycetota</taxon>
        <taxon>Actinomycetes</taxon>
        <taxon>Propionibacteriales</taxon>
        <taxon>Propionibacteriaceae</taxon>
        <taxon>Cutibacterium</taxon>
    </lineage>
</organism>
<dbReference type="Proteomes" id="UP000215332">
    <property type="component" value="Chromosome 1"/>
</dbReference>
<proteinExistence type="predicted"/>
<dbReference type="KEGG" id="cgrn:4412665_00750"/>
<feature type="transmembrane region" description="Helical" evidence="1">
    <location>
        <begin position="44"/>
        <end position="64"/>
    </location>
</feature>
<dbReference type="AlphaFoldDB" id="A0A239WCE2"/>
<evidence type="ECO:0000313" key="2">
    <source>
        <dbReference type="EMBL" id="SNV32187.1"/>
    </source>
</evidence>
<dbReference type="EMBL" id="LT906441">
    <property type="protein sequence ID" value="SNV32187.1"/>
    <property type="molecule type" value="Genomic_DNA"/>
</dbReference>
<dbReference type="RefSeq" id="WP_095140959.1">
    <property type="nucleotide sequence ID" value="NZ_LT906441.1"/>
</dbReference>
<keyword evidence="1" id="KW-0472">Membrane</keyword>
<feature type="transmembrane region" description="Helical" evidence="1">
    <location>
        <begin position="76"/>
        <end position="95"/>
    </location>
</feature>
<gene>
    <name evidence="2" type="ORF">SAMEA4412665_00750</name>
</gene>
<evidence type="ECO:0000256" key="1">
    <source>
        <dbReference type="SAM" id="Phobius"/>
    </source>
</evidence>
<feature type="transmembrane region" description="Helical" evidence="1">
    <location>
        <begin position="12"/>
        <end position="32"/>
    </location>
</feature>